<reference evidence="2" key="1">
    <citation type="submission" date="2021-02" db="EMBL/GenBank/DDBJ databases">
        <authorList>
            <person name="Bekaert M."/>
        </authorList>
    </citation>
    <scope>NUCLEOTIDE SEQUENCE</scope>
    <source>
        <strain evidence="2">IoA-00</strain>
    </source>
</reference>
<keyword evidence="3" id="KW-1185">Reference proteome</keyword>
<sequence length="443" mass="51533">MEHFLRHGYANHRSITLKNATAHDISHALGHTSSVVTCEECQLPFQVAYFVKKFVNANLHTLVDNCAEKSKLYMAHLIRVENQNNDCMQHVQNYMEMGMNILSPLELYVALTTNGGVVDTVVTMFELNRASIELFMQQFSDAFRHFSRIKQCNEILFSDKSVMIYEYSGEFFHSIEHFDDKIESEDDEEHDSIEDIIVFDQTEDEDDIPLDENFDGFCGTLTLCKFMKSITRYPNQLKKSKPNTQNSTALLDELLEFVDKKDELLCDTCNRNFSTEAKMTQHICKRIRSSNDLVSAAIKHAELFVREGNVNLDNIKKAYDVSIEKTNIEEQGMMDFFQDHLVGFSPSFFNKGWAVKHGYDKAYGFKYITKYKGDIDIMIEKCHKNQKNKMGPGKMREALQKMYPEQLDIPSETEIRERINSRSARRRRDSNIRHFEKTNSEHF</sequence>
<proteinExistence type="predicted"/>
<protein>
    <submittedName>
        <fullName evidence="2">(salmon louse) hypothetical protein</fullName>
    </submittedName>
</protein>
<dbReference type="OrthoDB" id="6380093at2759"/>
<accession>A0A7R8HBF1</accession>
<evidence type="ECO:0000256" key="1">
    <source>
        <dbReference type="SAM" id="MobiDB-lite"/>
    </source>
</evidence>
<dbReference type="Proteomes" id="UP000675881">
    <property type="component" value="Chromosome 6"/>
</dbReference>
<dbReference type="AlphaFoldDB" id="A0A7R8HBF1"/>
<feature type="region of interest" description="Disordered" evidence="1">
    <location>
        <begin position="411"/>
        <end position="443"/>
    </location>
</feature>
<gene>
    <name evidence="2" type="ORF">LSAA_11299</name>
</gene>
<organism evidence="2 3">
    <name type="scientific">Lepeophtheirus salmonis</name>
    <name type="common">Salmon louse</name>
    <name type="synonym">Caligus salmonis</name>
    <dbReference type="NCBI Taxonomy" id="72036"/>
    <lineage>
        <taxon>Eukaryota</taxon>
        <taxon>Metazoa</taxon>
        <taxon>Ecdysozoa</taxon>
        <taxon>Arthropoda</taxon>
        <taxon>Crustacea</taxon>
        <taxon>Multicrustacea</taxon>
        <taxon>Hexanauplia</taxon>
        <taxon>Copepoda</taxon>
        <taxon>Siphonostomatoida</taxon>
        <taxon>Caligidae</taxon>
        <taxon>Lepeophtheirus</taxon>
    </lineage>
</organism>
<evidence type="ECO:0000313" key="2">
    <source>
        <dbReference type="EMBL" id="CAF2972257.1"/>
    </source>
</evidence>
<evidence type="ECO:0000313" key="3">
    <source>
        <dbReference type="Proteomes" id="UP000675881"/>
    </source>
</evidence>
<feature type="compositionally biased region" description="Basic and acidic residues" evidence="1">
    <location>
        <begin position="429"/>
        <end position="443"/>
    </location>
</feature>
<dbReference type="EMBL" id="HG994585">
    <property type="protein sequence ID" value="CAF2972257.1"/>
    <property type="molecule type" value="Genomic_DNA"/>
</dbReference>
<name>A0A7R8HBF1_LEPSM</name>